<dbReference type="GO" id="GO:0000981">
    <property type="term" value="F:DNA-binding transcription factor activity, RNA polymerase II-specific"/>
    <property type="evidence" value="ECO:0007669"/>
    <property type="project" value="InterPro"/>
</dbReference>
<dbReference type="SUPFAM" id="SSF57701">
    <property type="entry name" value="Zn2/Cys6 DNA-binding domain"/>
    <property type="match status" value="1"/>
</dbReference>
<keyword evidence="1" id="KW-0539">Nucleus</keyword>
<accession>A0A1E1KWE1</accession>
<feature type="region of interest" description="Disordered" evidence="2">
    <location>
        <begin position="1"/>
        <end position="24"/>
    </location>
</feature>
<feature type="region of interest" description="Disordered" evidence="2">
    <location>
        <begin position="82"/>
        <end position="132"/>
    </location>
</feature>
<dbReference type="AlphaFoldDB" id="A0A1E1KWE1"/>
<dbReference type="EMBL" id="FJUX01000056">
    <property type="protein sequence ID" value="CZT02525.1"/>
    <property type="molecule type" value="Genomic_DNA"/>
</dbReference>
<evidence type="ECO:0000313" key="5">
    <source>
        <dbReference type="Proteomes" id="UP000178912"/>
    </source>
</evidence>
<dbReference type="GO" id="GO:0008270">
    <property type="term" value="F:zinc ion binding"/>
    <property type="evidence" value="ECO:0007669"/>
    <property type="project" value="InterPro"/>
</dbReference>
<feature type="domain" description="Zn(2)-C6 fungal-type" evidence="3">
    <location>
        <begin position="32"/>
        <end position="65"/>
    </location>
</feature>
<dbReference type="Pfam" id="PF00172">
    <property type="entry name" value="Zn_clus"/>
    <property type="match status" value="1"/>
</dbReference>
<proteinExistence type="predicted"/>
<feature type="compositionally biased region" description="Low complexity" evidence="2">
    <location>
        <begin position="86"/>
        <end position="99"/>
    </location>
</feature>
<sequence length="571" mass="62806">MSDGDEDNVAVATNEGNRAANSSASKKFTRLACNRCHSHKLRCKKPNGSSEDCERCIRANTYCVYGMPMRLGRPRFSGNVNVQAASSNNSNTTNITTTSGEELEDNSSSSSSAYSTQGKTRIRKSGDMHNHRDPVIPYASELRSWTHAKQRSQPAKRKLQDTNFVVVNTEKPTSVWSDARNADTDMMDDEDMLGGVGAGDQAINTDQAGTAPHPIYEDQQDLNLFTNFTSWPTDPVPTASDHFIDSIQSFSPLLPGSFDNIHWPSEDYLRNFYGASGLDKPMSSLEMPQYHQSGDFSASTMKNCIQELSDLQIMLYRCSTTPQSDNGQQQSRVVDVHMNANLGNVTFLAPATIVSDTEADTIFKVAQTFIDILKRLAAHTTPSDATDRHFDNSRPPPLMGLPFSGAASSEQSSPSDETSSTSQHNVTFFLVLTCYLRLLNICDPFVADLRVRLQTSNISAHSSASDLPGLRLGNFTPPASSELHILLLVHVIQHLLDRVDKGIMACFPVELAMNVDQAGPAYGQQGQEDSQSRRIHLVANQFTLSEIKVREEILRKGFARVTDLLKGSALL</sequence>
<dbReference type="Gene3D" id="4.10.240.10">
    <property type="entry name" value="Zn(2)-C6 fungal-type DNA-binding domain"/>
    <property type="match status" value="1"/>
</dbReference>
<protein>
    <recommendedName>
        <fullName evidence="3">Zn(2)-C6 fungal-type domain-containing protein</fullName>
    </recommendedName>
</protein>
<reference evidence="5" key="1">
    <citation type="submission" date="2016-03" db="EMBL/GenBank/DDBJ databases">
        <authorList>
            <person name="Guldener U."/>
        </authorList>
    </citation>
    <scope>NUCLEOTIDE SEQUENCE [LARGE SCALE GENOMIC DNA]</scope>
    <source>
        <strain evidence="5">04CH-RAC-A.6.1</strain>
    </source>
</reference>
<name>A0A1E1KWE1_9HELO</name>
<dbReference type="PROSITE" id="PS00463">
    <property type="entry name" value="ZN2_CY6_FUNGAL_1"/>
    <property type="match status" value="1"/>
</dbReference>
<feature type="compositionally biased region" description="Polar residues" evidence="2">
    <location>
        <begin position="14"/>
        <end position="24"/>
    </location>
</feature>
<organism evidence="4 5">
    <name type="scientific">Rhynchosporium agropyri</name>
    <dbReference type="NCBI Taxonomy" id="914238"/>
    <lineage>
        <taxon>Eukaryota</taxon>
        <taxon>Fungi</taxon>
        <taxon>Dikarya</taxon>
        <taxon>Ascomycota</taxon>
        <taxon>Pezizomycotina</taxon>
        <taxon>Leotiomycetes</taxon>
        <taxon>Helotiales</taxon>
        <taxon>Ploettnerulaceae</taxon>
        <taxon>Rhynchosporium</taxon>
    </lineage>
</organism>
<dbReference type="PROSITE" id="PS50048">
    <property type="entry name" value="ZN2_CY6_FUNGAL_2"/>
    <property type="match status" value="1"/>
</dbReference>
<dbReference type="OrthoDB" id="4222821at2759"/>
<evidence type="ECO:0000259" key="3">
    <source>
        <dbReference type="PROSITE" id="PS50048"/>
    </source>
</evidence>
<evidence type="ECO:0000313" key="4">
    <source>
        <dbReference type="EMBL" id="CZT02525.1"/>
    </source>
</evidence>
<gene>
    <name evidence="4" type="ORF">RAG0_09648</name>
</gene>
<keyword evidence="5" id="KW-1185">Reference proteome</keyword>
<dbReference type="Proteomes" id="UP000178912">
    <property type="component" value="Unassembled WGS sequence"/>
</dbReference>
<dbReference type="InterPro" id="IPR001138">
    <property type="entry name" value="Zn2Cys6_DnaBD"/>
</dbReference>
<evidence type="ECO:0000256" key="2">
    <source>
        <dbReference type="SAM" id="MobiDB-lite"/>
    </source>
</evidence>
<feature type="region of interest" description="Disordered" evidence="2">
    <location>
        <begin position="383"/>
        <end position="421"/>
    </location>
</feature>
<feature type="compositionally biased region" description="Low complexity" evidence="2">
    <location>
        <begin position="404"/>
        <end position="421"/>
    </location>
</feature>
<dbReference type="CDD" id="cd00067">
    <property type="entry name" value="GAL4"/>
    <property type="match status" value="1"/>
</dbReference>
<evidence type="ECO:0000256" key="1">
    <source>
        <dbReference type="ARBA" id="ARBA00023242"/>
    </source>
</evidence>
<dbReference type="InterPro" id="IPR036864">
    <property type="entry name" value="Zn2-C6_fun-type_DNA-bd_sf"/>
</dbReference>